<proteinExistence type="predicted"/>
<dbReference type="EMBL" id="LRBP01000004">
    <property type="protein sequence ID" value="OII75154.1"/>
    <property type="molecule type" value="Genomic_DNA"/>
</dbReference>
<feature type="compositionally biased region" description="Basic and acidic residues" evidence="2">
    <location>
        <begin position="2106"/>
        <end position="2118"/>
    </location>
</feature>
<evidence type="ECO:0000256" key="2">
    <source>
        <dbReference type="SAM" id="MobiDB-lite"/>
    </source>
</evidence>
<dbReference type="Proteomes" id="UP000186176">
    <property type="component" value="Unassembled WGS sequence"/>
</dbReference>
<dbReference type="VEuPathDB" id="CryptoDB:cubi_03170"/>
<comment type="caution">
    <text evidence="3">The sequence shown here is derived from an EMBL/GenBank/DDBJ whole genome shotgun (WGS) entry which is preliminary data.</text>
</comment>
<keyword evidence="4" id="KW-1185">Reference proteome</keyword>
<dbReference type="RefSeq" id="XP_028876190.1">
    <property type="nucleotide sequence ID" value="XM_029020183.1"/>
</dbReference>
<evidence type="ECO:0000256" key="1">
    <source>
        <dbReference type="SAM" id="Coils"/>
    </source>
</evidence>
<feature type="region of interest" description="Disordered" evidence="2">
    <location>
        <begin position="2047"/>
        <end position="2079"/>
    </location>
</feature>
<feature type="region of interest" description="Disordered" evidence="2">
    <location>
        <begin position="1668"/>
        <end position="1699"/>
    </location>
</feature>
<gene>
    <name evidence="3" type="ORF">cubi_03170</name>
</gene>
<protein>
    <submittedName>
        <fullName evidence="3">Uncharacterized protein</fullName>
    </submittedName>
</protein>
<evidence type="ECO:0000313" key="4">
    <source>
        <dbReference type="Proteomes" id="UP000186176"/>
    </source>
</evidence>
<feature type="compositionally biased region" description="Polar residues" evidence="2">
    <location>
        <begin position="1668"/>
        <end position="1679"/>
    </location>
</feature>
<keyword evidence="1" id="KW-0175">Coiled coil</keyword>
<accession>A0A1J4MLL8</accession>
<organism evidence="3 4">
    <name type="scientific">Cryptosporidium ubiquitum</name>
    <dbReference type="NCBI Taxonomy" id="857276"/>
    <lineage>
        <taxon>Eukaryota</taxon>
        <taxon>Sar</taxon>
        <taxon>Alveolata</taxon>
        <taxon>Apicomplexa</taxon>
        <taxon>Conoidasida</taxon>
        <taxon>Coccidia</taxon>
        <taxon>Eucoccidiorida</taxon>
        <taxon>Eimeriorina</taxon>
        <taxon>Cryptosporidiidae</taxon>
        <taxon>Cryptosporidium</taxon>
    </lineage>
</organism>
<reference evidence="3 4" key="1">
    <citation type="submission" date="2016-10" db="EMBL/GenBank/DDBJ databases">
        <title>Reductive evolution of mitochondrial metabolism and differential evolution of invasion-related proteins in Cryptosporidium.</title>
        <authorList>
            <person name="Liu S."/>
            <person name="Roellig D.M."/>
            <person name="Guo Y."/>
            <person name="Li N."/>
            <person name="Frace M.A."/>
            <person name="Tang K."/>
            <person name="Zhang L."/>
            <person name="Feng Y."/>
            <person name="Xiao L."/>
        </authorList>
    </citation>
    <scope>NUCLEOTIDE SEQUENCE [LARGE SCALE GENOMIC DNA]</scope>
    <source>
        <strain evidence="3">39726</strain>
    </source>
</reference>
<dbReference type="OrthoDB" id="341860at2759"/>
<feature type="region of interest" description="Disordered" evidence="2">
    <location>
        <begin position="2097"/>
        <end position="2123"/>
    </location>
</feature>
<evidence type="ECO:0000313" key="3">
    <source>
        <dbReference type="EMBL" id="OII75154.1"/>
    </source>
</evidence>
<feature type="compositionally biased region" description="Basic and acidic residues" evidence="2">
    <location>
        <begin position="843"/>
        <end position="858"/>
    </location>
</feature>
<sequence length="2174" mass="248529">MLVGVSGKDDRSLSLKEVYGEKLGSFLEAKESCYKAWNRSEPPERLWKTLQEEKENYLAQLVSSGLRFSEEVQNEVDWRNMFDLLQKSELSLEYPFSLPYKSESLSNLDISNSESQLICNQFSPKWGINAGKSKTKRIEGRRINEKSKNIPFEMDERQWHLAGYEVVLLCIDFIRRNIGELRLEITRLEENKLKMDRLEEQHKGSFGANRRITSGIQGKFSNVLEEKSENYNFSKLCTEQGMTYEKLQSLHSKLTKDCDNLMSINKSLIMFSEMARIRFDIDSSTDYLINKLLSRFDSGGMGFFSSEDIHPLETRYRVLLLLESWSKSDLLTSRCSTWDHGKLRIKPGGAPRIVPELSNSKAIKDEPEFKSWVHRQIHIIYSNLAFKLQRLVLFIPPGWLQYLPGEIDLRDMLDLRNKSWSYSDRSIGLGIHKEFLSEGIQKSLGKNPQYLLEFVLESISILDKLRNLLDLGFWGDLSYLKNIENQINGRDLLNRLLKLMSAMERLDLAVRRDISKSSLKSVSPTFHINLSSYCVEAGTTEKTLTSISSQSKQDGHVYTLNNHIYNGNNTNHVILGSNSSQIESKKYPGHINRRQLIYSNEFVRDSIEEKLLALPKLNSYWMFEPQVLHVLIKTLMLVNVNPVDLNNGIKGTGLDSIGLHQYSPFISRCVVFIGYMLENGIFVDEDLEYMGKVTITKTNVIPTSLDTYSLYLASSMWICYENFLSIRSLRPISGPSLDTNHESPLRVEETSGPRVKEFDNSSIQELFFSVLDLVLKDLLSFLKHQTVSSLEEELTSSSQSLTNAYFSISKPIGQKSATGSSEVVSKEAPKQTGSNIRSRFHSNSRELLRKITNSKEAKGTSVEKSSNENKEDEFDEDFTHLNRFYKITSFLNNIKGRKVNVNSNANSTISQPILRQSDQLWRNPDWMISFGDGSKGAKNKNNREDGLSEQLWKVFGISLTTSSRSERVYGEILVRRLSTLSFRSRILCLCQSFFKLGAPGILRKLLQIVSKISTYLVLEEDENSSLVARRANMGQIGPDRRLWTRYCNYCILRSNELRIRELFEIPIQMLRLPATHYVELKLRLKSKDLKESEEKERMERLARQEIQGCLETFIHSFQFLENVYIWETITCWSRVMYEGASLTAGGGSISLVRDYVLITVRLLEVYVPYYMQELMNSEYWDLLMISKSQFEDLVSSIIAIDKYMVILRNWLEFNLDSIKIQSRIIDAQMIYNQVNGDNDSNSQIELKLQEMMRRRYMNDHLQQVTLFNLFSPQFILLIQNRINNIEYLVYKVYQNSKDLGFNAWTEGINTPDIYTSSIMIDIGTIVNTGVESLVEWLIFPLEDEQSLTLSLSPIMKFYRDLTTFIVNTVKRELNCKKYELIDSYLQYNLEILSVLSKNGVGMNGSSLGGSVIQELMNLLITHKIPNLARQILSFSSSSSTCNSGNSNTGIDNTGINNTTCTNNNNMLFSSGIGSSVISGNGDILGIGSGNRSGNGSLNRSKGKLTEGGGISEALIAEKFERGTIFFSLLNLCLRAENEERDGLEEGTVIGSGTRMERMVGIKKGLRDGSIRGEHYSNMALKSNIYGDTGINMNGNYNSSGNSASYINYVDTYDLKYLVSIHNLFFFKNIIFETCSKFFNLFFGDGFSPNQDEDHDDLDQRYRTQNENLGNIESSIPLNNRKNRQKGVSRPEGRTSISAGFTGNSDPVSGSISHHVDDWRESLQEKQFYKLPDEVLLKMKNILEFLRSYGAMDNDENKLLASETMTELNRLLFSQGSNSVFSDPKVLDRHRDLFLNLIGECIQSIDSLVIYIFRMYCIKTISCTFGLEFYLRIYSTGLLNEIQNRDTNKNNVNINANKGSYSYTSSYEEEAVLTLESLIPGLTSCFRDFLSQCPNQGRFENRDEEGNLGKNDHNFESDKLFSLLSKGLSTQNQIEAEFNKEYMRSLELLWLSHIFELSLCKIGLQSYTDEITPLFEYDFEILDELRRSSNVSEIRSSSKNKESKQTLMISDIILYFITQLLPNKKIIQHKIFKDLTLLSNLSSEENSLIPQKERNSSQNSSNSKTKLKTKTKVTNESTRYLSNQDLNSENAWAVSNEVRMKNNSNLERSKEPERGESSRSRGSFLNTASFTGGFDYSNISKQLSKGPPQIVSKIIKNSNSGQKKIKNFISRNLYH</sequence>
<name>A0A1J4MLL8_9CRYT</name>
<feature type="region of interest" description="Disordered" evidence="2">
    <location>
        <begin position="813"/>
        <end position="873"/>
    </location>
</feature>
<dbReference type="GeneID" id="39979962"/>
<feature type="coiled-coil region" evidence="1">
    <location>
        <begin position="171"/>
        <end position="201"/>
    </location>
</feature>